<keyword evidence="2" id="KW-1185">Reference proteome</keyword>
<dbReference type="Proteomes" id="UP001157418">
    <property type="component" value="Unassembled WGS sequence"/>
</dbReference>
<dbReference type="AlphaFoldDB" id="A0AAU9NDN3"/>
<proteinExistence type="predicted"/>
<evidence type="ECO:0000313" key="1">
    <source>
        <dbReference type="EMBL" id="CAH1435885.1"/>
    </source>
</evidence>
<accession>A0AAU9NDN3</accession>
<gene>
    <name evidence="1" type="ORF">LVIROSA_LOCUS22289</name>
</gene>
<name>A0AAU9NDN3_9ASTR</name>
<evidence type="ECO:0000313" key="2">
    <source>
        <dbReference type="Proteomes" id="UP001157418"/>
    </source>
</evidence>
<dbReference type="EMBL" id="CAKMRJ010004445">
    <property type="protein sequence ID" value="CAH1435885.1"/>
    <property type="molecule type" value="Genomic_DNA"/>
</dbReference>
<comment type="caution">
    <text evidence="1">The sequence shown here is derived from an EMBL/GenBank/DDBJ whole genome shotgun (WGS) entry which is preliminary data.</text>
</comment>
<protein>
    <submittedName>
        <fullName evidence="1">Uncharacterized protein</fullName>
    </submittedName>
</protein>
<sequence length="590" mass="67023">MRSLVGDASLGYDWEHGRRPIRDWEALEGLLLRRFRSSNGGGERRLALWQVETQTEIQRSVLVRTAPLNLGHYRSGPKKNNGAKMRVLGSKLDQIRDFDSGMTINKKLSPYLIKSTARKLAQHPGEIPPYRTSPISLSIITQSTTSLCTFASFFTGARTTLLSSASNSSKILEAILTLQCKDNFSRERLELFVVLEDAVSHDLYLNYLSFKRDGTTDPTLWIFPGLVCLPQHFPDYRDTATQYSSFANKYGGAGIALIKSFYVPVKQDHLEIHLFWAGQETCCIPEQREHDRGDWKLTPPVKTIYQENSLLANGEKLIRSSRAEVEFDGVLEIFKDIIQKKWALVKILIKNSKADATKETPMLIVYNSVSMVDLKAHLFLSLSGRVCFGLQSDQGMITSSAAIMTSRIPLMAAKTSQIDLILVGRGAYLPQMNENADIAQCACNIPLDDESSLSHLLTGIVDLRAVIDQRKFDALTFETFRVRIEKLIQGKYLQPCEMFDHKKIEITNTAIEEHVVGQLKEYKRKKLVSTTEEELNVEETKEELTRHEFVQKKLRDLLSTRWIYSSVHLEDKVKVWAARIDKPQLILECF</sequence>
<organism evidence="1 2">
    <name type="scientific">Lactuca virosa</name>
    <dbReference type="NCBI Taxonomy" id="75947"/>
    <lineage>
        <taxon>Eukaryota</taxon>
        <taxon>Viridiplantae</taxon>
        <taxon>Streptophyta</taxon>
        <taxon>Embryophyta</taxon>
        <taxon>Tracheophyta</taxon>
        <taxon>Spermatophyta</taxon>
        <taxon>Magnoliopsida</taxon>
        <taxon>eudicotyledons</taxon>
        <taxon>Gunneridae</taxon>
        <taxon>Pentapetalae</taxon>
        <taxon>asterids</taxon>
        <taxon>campanulids</taxon>
        <taxon>Asterales</taxon>
        <taxon>Asteraceae</taxon>
        <taxon>Cichorioideae</taxon>
        <taxon>Cichorieae</taxon>
        <taxon>Lactucinae</taxon>
        <taxon>Lactuca</taxon>
    </lineage>
</organism>
<reference evidence="1 2" key="1">
    <citation type="submission" date="2022-01" db="EMBL/GenBank/DDBJ databases">
        <authorList>
            <person name="Xiong W."/>
            <person name="Schranz E."/>
        </authorList>
    </citation>
    <scope>NUCLEOTIDE SEQUENCE [LARGE SCALE GENOMIC DNA]</scope>
</reference>